<evidence type="ECO:0000256" key="1">
    <source>
        <dbReference type="ARBA" id="ARBA00004170"/>
    </source>
</evidence>
<dbReference type="SMART" id="SM00456">
    <property type="entry name" value="WW"/>
    <property type="match status" value="2"/>
</dbReference>
<accession>A0A7I8W167</accession>
<dbReference type="SUPFAM" id="SSF52540">
    <property type="entry name" value="P-loop containing nucleoside triphosphate hydrolases"/>
    <property type="match status" value="1"/>
</dbReference>
<dbReference type="InterPro" id="IPR008144">
    <property type="entry name" value="Guanylate_kin-like_dom"/>
</dbReference>
<dbReference type="GO" id="GO:0007165">
    <property type="term" value="P:signal transduction"/>
    <property type="evidence" value="ECO:0007669"/>
    <property type="project" value="TreeGrafter"/>
</dbReference>
<evidence type="ECO:0000313" key="8">
    <source>
        <dbReference type="EMBL" id="CAD5122283.1"/>
    </source>
</evidence>
<organism evidence="8 9">
    <name type="scientific">Dimorphilus gyrociliatus</name>
    <dbReference type="NCBI Taxonomy" id="2664684"/>
    <lineage>
        <taxon>Eukaryota</taxon>
        <taxon>Metazoa</taxon>
        <taxon>Spiralia</taxon>
        <taxon>Lophotrochozoa</taxon>
        <taxon>Annelida</taxon>
        <taxon>Polychaeta</taxon>
        <taxon>Polychaeta incertae sedis</taxon>
        <taxon>Dinophilidae</taxon>
        <taxon>Dimorphilus</taxon>
    </lineage>
</organism>
<evidence type="ECO:0000256" key="2">
    <source>
        <dbReference type="ARBA" id="ARBA00022737"/>
    </source>
</evidence>
<feature type="region of interest" description="Disordered" evidence="4">
    <location>
        <begin position="244"/>
        <end position="282"/>
    </location>
</feature>
<evidence type="ECO:0000259" key="7">
    <source>
        <dbReference type="PROSITE" id="PS50106"/>
    </source>
</evidence>
<dbReference type="PANTHER" id="PTHR10316:SF40">
    <property type="entry name" value="LD27118P"/>
    <property type="match status" value="1"/>
</dbReference>
<comment type="caution">
    <text evidence="8">The sequence shown here is derived from an EMBL/GenBank/DDBJ whole genome shotgun (WGS) entry which is preliminary data.</text>
</comment>
<keyword evidence="9" id="KW-1185">Reference proteome</keyword>
<reference evidence="8 9" key="1">
    <citation type="submission" date="2020-08" db="EMBL/GenBank/DDBJ databases">
        <authorList>
            <person name="Hejnol A."/>
        </authorList>
    </citation>
    <scope>NUCLEOTIDE SEQUENCE [LARGE SCALE GENOMIC DNA]</scope>
</reference>
<evidence type="ECO:0000259" key="6">
    <source>
        <dbReference type="PROSITE" id="PS50052"/>
    </source>
</evidence>
<dbReference type="InterPro" id="IPR027417">
    <property type="entry name" value="P-loop_NTPase"/>
</dbReference>
<feature type="domain" description="Guanylate kinase-like" evidence="6">
    <location>
        <begin position="1"/>
        <end position="60"/>
    </location>
</feature>
<dbReference type="InterPro" id="IPR020590">
    <property type="entry name" value="Guanylate_kinase_CS"/>
</dbReference>
<dbReference type="AlphaFoldDB" id="A0A7I8W167"/>
<dbReference type="GO" id="GO:0016020">
    <property type="term" value="C:membrane"/>
    <property type="evidence" value="ECO:0007669"/>
    <property type="project" value="UniProtKB-SubCell"/>
</dbReference>
<dbReference type="Gene3D" id="2.20.70.10">
    <property type="match status" value="2"/>
</dbReference>
<dbReference type="PROSITE" id="PS50052">
    <property type="entry name" value="GUANYLATE_KINASE_2"/>
    <property type="match status" value="1"/>
</dbReference>
<evidence type="ECO:0000256" key="3">
    <source>
        <dbReference type="ARBA" id="ARBA00023136"/>
    </source>
</evidence>
<proteinExistence type="predicted"/>
<dbReference type="InterPro" id="IPR008145">
    <property type="entry name" value="GK/Ca_channel_bsu"/>
</dbReference>
<evidence type="ECO:0000259" key="5">
    <source>
        <dbReference type="PROSITE" id="PS50020"/>
    </source>
</evidence>
<evidence type="ECO:0000313" key="9">
    <source>
        <dbReference type="Proteomes" id="UP000549394"/>
    </source>
</evidence>
<feature type="compositionally biased region" description="Basic and acidic residues" evidence="4">
    <location>
        <begin position="609"/>
        <end position="624"/>
    </location>
</feature>
<feature type="domain" description="PDZ" evidence="7">
    <location>
        <begin position="672"/>
        <end position="742"/>
    </location>
</feature>
<dbReference type="GO" id="GO:0005737">
    <property type="term" value="C:cytoplasm"/>
    <property type="evidence" value="ECO:0007669"/>
    <property type="project" value="TreeGrafter"/>
</dbReference>
<feature type="compositionally biased region" description="Polar residues" evidence="4">
    <location>
        <begin position="585"/>
        <end position="600"/>
    </location>
</feature>
<dbReference type="SMART" id="SM00228">
    <property type="entry name" value="PDZ"/>
    <property type="match status" value="5"/>
</dbReference>
<gene>
    <name evidence="8" type="ORF">DGYR_LOCUS10110</name>
</gene>
<feature type="domain" description="PDZ" evidence="7">
    <location>
        <begin position="954"/>
        <end position="1037"/>
    </location>
</feature>
<dbReference type="FunFam" id="2.20.70.10:FF:000001">
    <property type="entry name" value="Membrane-associated guanylate kinase, WW and PDZ domain-containing protein 1"/>
    <property type="match status" value="1"/>
</dbReference>
<feature type="domain" description="WW" evidence="5">
    <location>
        <begin position="203"/>
        <end position="236"/>
    </location>
</feature>
<feature type="region of interest" description="Disordered" evidence="4">
    <location>
        <begin position="501"/>
        <end position="635"/>
    </location>
</feature>
<dbReference type="SUPFAM" id="SSF50156">
    <property type="entry name" value="PDZ domain-like"/>
    <property type="match status" value="5"/>
</dbReference>
<dbReference type="CDD" id="cd06733">
    <property type="entry name" value="PDZ3_MAGI-1_3-like"/>
    <property type="match status" value="1"/>
</dbReference>
<feature type="compositionally biased region" description="Polar residues" evidence="4">
    <location>
        <begin position="625"/>
        <end position="635"/>
    </location>
</feature>
<dbReference type="Proteomes" id="UP000549394">
    <property type="component" value="Unassembled WGS sequence"/>
</dbReference>
<dbReference type="Pfam" id="PF00625">
    <property type="entry name" value="Guanylate_kin"/>
    <property type="match status" value="1"/>
</dbReference>
<evidence type="ECO:0000256" key="4">
    <source>
        <dbReference type="SAM" id="MobiDB-lite"/>
    </source>
</evidence>
<keyword evidence="2" id="KW-0677">Repeat</keyword>
<dbReference type="Pfam" id="PF00595">
    <property type="entry name" value="PDZ"/>
    <property type="match status" value="4"/>
</dbReference>
<feature type="domain" description="PDZ" evidence="7">
    <location>
        <begin position="807"/>
        <end position="892"/>
    </location>
</feature>
<dbReference type="Pfam" id="PF00397">
    <property type="entry name" value="WW"/>
    <property type="match status" value="2"/>
</dbReference>
<dbReference type="InterPro" id="IPR001202">
    <property type="entry name" value="WW_dom"/>
</dbReference>
<dbReference type="PROSITE" id="PS50020">
    <property type="entry name" value="WW_DOMAIN_2"/>
    <property type="match status" value="2"/>
</dbReference>
<dbReference type="PROSITE" id="PS01159">
    <property type="entry name" value="WW_DOMAIN_1"/>
    <property type="match status" value="2"/>
</dbReference>
<dbReference type="PROSITE" id="PS00856">
    <property type="entry name" value="GUANYLATE_KINASE_1"/>
    <property type="match status" value="1"/>
</dbReference>
<feature type="domain" description="PDZ" evidence="7">
    <location>
        <begin position="422"/>
        <end position="483"/>
    </location>
</feature>
<dbReference type="InterPro" id="IPR001478">
    <property type="entry name" value="PDZ"/>
</dbReference>
<protein>
    <submittedName>
        <fullName evidence="8">DgyrCDS10726</fullName>
    </submittedName>
</protein>
<sequence>MLLKFGFPKEVIALGTTRPPKVGEINGVHYNFVTVDEFLALEASGNLLESGVYDHNRYGTPKPPRDGPTLISTLPDADTANRQARSRARQGDARRRQRSLEKAHGRSLDEDEDEEEQQEKDQLGPLPSNWQIAHTQDGHPYFINHETQTTSWLDPRLSAKQTNKKENSDGTIDEVWREMSYLSRRQVVDLLDARSEEAPTFIPDLPYGWEKVFDPQYGVYYIDHVNKRTQYENPIKAAKNLAEKGNKLERRPVPPPIPPPEMNGNNSRSETPEIPPKRLFTRDPNQLTGERFQITLTKPPNEGFGFTIIGGDGDYAEDFLQVKFIVPRGAADRQGSLREGDVLVKINDSCVLGCTHQDVVSMFKRLDGTVHLDICRGYPLPYNINDPDTEIVKVCIPDINNSDDRDAYVVGTLTDSENDVITVKIIKGPMGFGFTIADSPLGQRVKQILDAGRCKNLKEGDVLVAVNKINVKNITHSDVVGILIECPMGQMTTFVVQRLRSPHSPAGNHSNGITEQPDMAPAIPVGGRFHKYDVPPPPAPPRSSHSRSARSSLNYGRHPLRSRTPGPESTRSTSALDHEIKRSKTPTPSQMRSRTPTSATPDFIPAAAFERKERPISEHYRSREPTPSNLKTSVSMGGIMNHHVTTSFEREEPMLLRNKNQTYGRKRHVDLTVFLKRNENGFGFRIVGGTEEGSQVSVGHIVQGGAADLDQRLQHGDQIVNVDGVDVIGSSHKRVVELMSQASIAGRVALGVRRQLLQESKTSFNDDYYPYDVTVTRRHDEGFGFVIISSVARAGSTIGTTKVILNKYVLVRRNRAIQGLRRNSWTMPRKRSYAVVGRIIEGSPAEREGQLHVGDRILAVNGMDIGRMHHEHIVQLIKESGLSVTLTIGAPMDDASSTTSTSQKSSQGSTLNNYASAEHLPAYNNGSRHPPQQIVERHREMLPPEETSEGSFHVIELHRGSRGFGFSIRGGQEFNSMPLYILKIADDGAAALNGQLKVGDQVCEINGCHTAGMTHSQAIDLIQNGGSKLKLVIKRTGRPPPNIARCGTELKIFGYREALIN</sequence>
<feature type="compositionally biased region" description="Basic and acidic residues" evidence="4">
    <location>
        <begin position="89"/>
        <end position="108"/>
    </location>
</feature>
<dbReference type="SUPFAM" id="SSF51045">
    <property type="entry name" value="WW domain"/>
    <property type="match status" value="2"/>
</dbReference>
<dbReference type="CDD" id="cd06732">
    <property type="entry name" value="PDZ2_MAGI-1_3-like"/>
    <property type="match status" value="1"/>
</dbReference>
<dbReference type="InterPro" id="IPR036020">
    <property type="entry name" value="WW_dom_sf"/>
</dbReference>
<dbReference type="OrthoDB" id="66881at2759"/>
<dbReference type="FunFam" id="2.30.42.10:FF:000005">
    <property type="entry name" value="Membrane associated guanylate kinase, WW and PDZ domain containing 1"/>
    <property type="match status" value="1"/>
</dbReference>
<dbReference type="PROSITE" id="PS50106">
    <property type="entry name" value="PDZ"/>
    <property type="match status" value="5"/>
</dbReference>
<dbReference type="Gene3D" id="3.30.63.10">
    <property type="entry name" value="Guanylate Kinase phosphate binding domain"/>
    <property type="match status" value="1"/>
</dbReference>
<dbReference type="InterPro" id="IPR036034">
    <property type="entry name" value="PDZ_sf"/>
</dbReference>
<comment type="subcellular location">
    <subcellularLocation>
        <location evidence="1">Membrane</location>
        <topology evidence="1">Peripheral membrane protein</topology>
    </subcellularLocation>
</comment>
<keyword evidence="3" id="KW-0472">Membrane</keyword>
<dbReference type="Gene3D" id="2.30.42.10">
    <property type="match status" value="5"/>
</dbReference>
<dbReference type="EMBL" id="CAJFCJ010000016">
    <property type="protein sequence ID" value="CAD5122283.1"/>
    <property type="molecule type" value="Genomic_DNA"/>
</dbReference>
<dbReference type="CDD" id="cd06735">
    <property type="entry name" value="PDZ5_MAGI-1_3-like"/>
    <property type="match status" value="1"/>
</dbReference>
<dbReference type="PANTHER" id="PTHR10316">
    <property type="entry name" value="MEMBRANE ASSOCIATED GUANYLATE KINASE-RELATED"/>
    <property type="match status" value="1"/>
</dbReference>
<feature type="domain" description="PDZ" evidence="7">
    <location>
        <begin position="293"/>
        <end position="378"/>
    </location>
</feature>
<dbReference type="CDD" id="cd00201">
    <property type="entry name" value="WW"/>
    <property type="match status" value="2"/>
</dbReference>
<feature type="domain" description="WW" evidence="5">
    <location>
        <begin position="124"/>
        <end position="157"/>
    </location>
</feature>
<name>A0A7I8W167_9ANNE</name>
<feature type="compositionally biased region" description="Acidic residues" evidence="4">
    <location>
        <begin position="109"/>
        <end position="118"/>
    </location>
</feature>
<dbReference type="CDD" id="cd06734">
    <property type="entry name" value="PDZ4_MAGI-1_3-like"/>
    <property type="match status" value="1"/>
</dbReference>
<feature type="region of interest" description="Disordered" evidence="4">
    <location>
        <begin position="55"/>
        <end position="131"/>
    </location>
</feature>